<dbReference type="OrthoDB" id="9972427at2759"/>
<dbReference type="OMA" id="KHTSHVA"/>
<evidence type="ECO:0000313" key="3">
    <source>
        <dbReference type="EMBL" id="KZC07074.1"/>
    </source>
</evidence>
<evidence type="ECO:0000313" key="4">
    <source>
        <dbReference type="Proteomes" id="UP000076502"/>
    </source>
</evidence>
<evidence type="ECO:0000256" key="1">
    <source>
        <dbReference type="SAM" id="MobiDB-lite"/>
    </source>
</evidence>
<dbReference type="AlphaFoldDB" id="A0A154P6V8"/>
<proteinExistence type="predicted"/>
<accession>A0A154P6V8</accession>
<protein>
    <recommendedName>
        <fullName evidence="5">Pro-neuropeptide Y</fullName>
    </recommendedName>
</protein>
<feature type="region of interest" description="Disordered" evidence="1">
    <location>
        <begin position="54"/>
        <end position="73"/>
    </location>
</feature>
<sequence length="139" mass="15760">MQSYPNFIYVVVILVILGTVIVHGDPEPMARPTRLEMFSIPEELRRYLDSHYNSHSGKARYGKRGDLPSTMPASSRVWDTVKTILDGSDESQQPRSEKRKLGKNGYARELESSGGSKSRINARPCHMLDIVEKYYDGVQ</sequence>
<keyword evidence="2" id="KW-1133">Transmembrane helix</keyword>
<keyword evidence="2" id="KW-0472">Membrane</keyword>
<name>A0A154P6V8_DUFNO</name>
<keyword evidence="2" id="KW-0812">Transmembrane</keyword>
<evidence type="ECO:0000256" key="2">
    <source>
        <dbReference type="SAM" id="Phobius"/>
    </source>
</evidence>
<keyword evidence="4" id="KW-1185">Reference proteome</keyword>
<dbReference type="Proteomes" id="UP000076502">
    <property type="component" value="Unassembled WGS sequence"/>
</dbReference>
<organism evidence="3 4">
    <name type="scientific">Dufourea novaeangliae</name>
    <name type="common">Sweat bee</name>
    <dbReference type="NCBI Taxonomy" id="178035"/>
    <lineage>
        <taxon>Eukaryota</taxon>
        <taxon>Metazoa</taxon>
        <taxon>Ecdysozoa</taxon>
        <taxon>Arthropoda</taxon>
        <taxon>Hexapoda</taxon>
        <taxon>Insecta</taxon>
        <taxon>Pterygota</taxon>
        <taxon>Neoptera</taxon>
        <taxon>Endopterygota</taxon>
        <taxon>Hymenoptera</taxon>
        <taxon>Apocrita</taxon>
        <taxon>Aculeata</taxon>
        <taxon>Apoidea</taxon>
        <taxon>Anthophila</taxon>
        <taxon>Halictidae</taxon>
        <taxon>Rophitinae</taxon>
        <taxon>Dufourea</taxon>
    </lineage>
</organism>
<dbReference type="EMBL" id="KQ434822">
    <property type="protein sequence ID" value="KZC07074.1"/>
    <property type="molecule type" value="Genomic_DNA"/>
</dbReference>
<gene>
    <name evidence="3" type="ORF">WN55_08455</name>
</gene>
<feature type="transmembrane region" description="Helical" evidence="2">
    <location>
        <begin position="6"/>
        <end position="24"/>
    </location>
</feature>
<feature type="region of interest" description="Disordered" evidence="1">
    <location>
        <begin position="85"/>
        <end position="121"/>
    </location>
</feature>
<evidence type="ECO:0008006" key="5">
    <source>
        <dbReference type="Google" id="ProtNLM"/>
    </source>
</evidence>
<reference evidence="3 4" key="1">
    <citation type="submission" date="2015-07" db="EMBL/GenBank/DDBJ databases">
        <title>The genome of Dufourea novaeangliae.</title>
        <authorList>
            <person name="Pan H."/>
            <person name="Kapheim K."/>
        </authorList>
    </citation>
    <scope>NUCLEOTIDE SEQUENCE [LARGE SCALE GENOMIC DNA]</scope>
    <source>
        <strain evidence="3">0120121106</strain>
        <tissue evidence="3">Whole body</tissue>
    </source>
</reference>